<dbReference type="EMBL" id="BARS01036874">
    <property type="protein sequence ID" value="GAG19914.1"/>
    <property type="molecule type" value="Genomic_DNA"/>
</dbReference>
<dbReference type="AlphaFoldDB" id="X0VNE7"/>
<name>X0VNE7_9ZZZZ</name>
<comment type="caution">
    <text evidence="1">The sequence shown here is derived from an EMBL/GenBank/DDBJ whole genome shotgun (WGS) entry which is preliminary data.</text>
</comment>
<accession>X0VNE7</accession>
<organism evidence="1">
    <name type="scientific">marine sediment metagenome</name>
    <dbReference type="NCBI Taxonomy" id="412755"/>
    <lineage>
        <taxon>unclassified sequences</taxon>
        <taxon>metagenomes</taxon>
        <taxon>ecological metagenomes</taxon>
    </lineage>
</organism>
<feature type="non-terminal residue" evidence="1">
    <location>
        <position position="35"/>
    </location>
</feature>
<sequence>MHRFDFDELAAGNLEEIPKYWEPLRPIGFPHYAYG</sequence>
<protein>
    <submittedName>
        <fullName evidence="1">Uncharacterized protein</fullName>
    </submittedName>
</protein>
<gene>
    <name evidence="1" type="ORF">S01H1_56618</name>
</gene>
<evidence type="ECO:0000313" key="1">
    <source>
        <dbReference type="EMBL" id="GAG19914.1"/>
    </source>
</evidence>
<reference evidence="1" key="1">
    <citation type="journal article" date="2014" name="Front. Microbiol.">
        <title>High frequency of phylogenetically diverse reductive dehalogenase-homologous genes in deep subseafloor sedimentary metagenomes.</title>
        <authorList>
            <person name="Kawai M."/>
            <person name="Futagami T."/>
            <person name="Toyoda A."/>
            <person name="Takaki Y."/>
            <person name="Nishi S."/>
            <person name="Hori S."/>
            <person name="Arai W."/>
            <person name="Tsubouchi T."/>
            <person name="Morono Y."/>
            <person name="Uchiyama I."/>
            <person name="Ito T."/>
            <person name="Fujiyama A."/>
            <person name="Inagaki F."/>
            <person name="Takami H."/>
        </authorList>
    </citation>
    <scope>NUCLEOTIDE SEQUENCE</scope>
    <source>
        <strain evidence="1">Expedition CK06-06</strain>
    </source>
</reference>
<proteinExistence type="predicted"/>